<dbReference type="Gene3D" id="3.40.50.150">
    <property type="entry name" value="Vaccinia Virus protein VP39"/>
    <property type="match status" value="1"/>
</dbReference>
<dbReference type="EMBL" id="JBHUKU010000014">
    <property type="protein sequence ID" value="MFD2462076.1"/>
    <property type="molecule type" value="Genomic_DNA"/>
</dbReference>
<dbReference type="Pfam" id="PF13649">
    <property type="entry name" value="Methyltransf_25"/>
    <property type="match status" value="1"/>
</dbReference>
<evidence type="ECO:0000256" key="2">
    <source>
        <dbReference type="ARBA" id="ARBA00022679"/>
    </source>
</evidence>
<protein>
    <submittedName>
        <fullName evidence="5">Class I SAM-dependent methyltransferase</fullName>
        <ecNumber evidence="5">2.1.1.222</ecNumber>
        <ecNumber evidence="5">2.1.1.64</ecNumber>
    </submittedName>
</protein>
<dbReference type="InterPro" id="IPR029063">
    <property type="entry name" value="SAM-dependent_MTases_sf"/>
</dbReference>
<reference evidence="6" key="1">
    <citation type="journal article" date="2019" name="Int. J. Syst. Evol. Microbiol.">
        <title>The Global Catalogue of Microorganisms (GCM) 10K type strain sequencing project: providing services to taxonomists for standard genome sequencing and annotation.</title>
        <authorList>
            <consortium name="The Broad Institute Genomics Platform"/>
            <consortium name="The Broad Institute Genome Sequencing Center for Infectious Disease"/>
            <person name="Wu L."/>
            <person name="Ma J."/>
        </authorList>
    </citation>
    <scope>NUCLEOTIDE SEQUENCE [LARGE SCALE GENOMIC DNA]</scope>
    <source>
        <strain evidence="6">CGMCC 4.7643</strain>
    </source>
</reference>
<dbReference type="GO" id="GO:0102208">
    <property type="term" value="F:2-polyprenyl-6-hydroxyphenol methylase activity"/>
    <property type="evidence" value="ECO:0007669"/>
    <property type="project" value="UniProtKB-EC"/>
</dbReference>
<dbReference type="PANTHER" id="PTHR43464">
    <property type="entry name" value="METHYLTRANSFERASE"/>
    <property type="match status" value="1"/>
</dbReference>
<dbReference type="EC" id="2.1.1.64" evidence="5"/>
<feature type="domain" description="Methyltransferase" evidence="4">
    <location>
        <begin position="71"/>
        <end position="144"/>
    </location>
</feature>
<evidence type="ECO:0000313" key="6">
    <source>
        <dbReference type="Proteomes" id="UP001597419"/>
    </source>
</evidence>
<dbReference type="InterPro" id="IPR041698">
    <property type="entry name" value="Methyltransf_25"/>
</dbReference>
<dbReference type="GO" id="GO:0061542">
    <property type="term" value="F:3-demethylubiquinol 3-O-methyltransferase activity"/>
    <property type="evidence" value="ECO:0007669"/>
    <property type="project" value="UniProtKB-EC"/>
</dbReference>
<sequence length="271" mass="29345">MTTRQAWSLTDLYGYAYHRAEQAGPRPGAVRMIYQDAGGDGFAEDVANYFAPPERWWHTDVLACELARGRVLDVGCGAGRHAVQVAKAGHEVVGLEPSWDAVGVARRRGVDARCGRLPALPPDLGRFDTFLLAGGGLHLLRIADEHGSTLDRFTEAAEPGARVVGTMMSTEAGESARPYRMRVQHEGTLTGWSEWSGTNVGLPAAELPAVLEGTGWTVDQVRHHEETARVHPLTPRQFEAMDRGLPWDPPADAACSLTAPSYLAVLRLTTG</sequence>
<dbReference type="GO" id="GO:0032259">
    <property type="term" value="P:methylation"/>
    <property type="evidence" value="ECO:0007669"/>
    <property type="project" value="UniProtKB-KW"/>
</dbReference>
<organism evidence="5 6">
    <name type="scientific">Amycolatopsis samaneae</name>
    <dbReference type="NCBI Taxonomy" id="664691"/>
    <lineage>
        <taxon>Bacteria</taxon>
        <taxon>Bacillati</taxon>
        <taxon>Actinomycetota</taxon>
        <taxon>Actinomycetes</taxon>
        <taxon>Pseudonocardiales</taxon>
        <taxon>Pseudonocardiaceae</taxon>
        <taxon>Amycolatopsis</taxon>
    </lineage>
</organism>
<keyword evidence="6" id="KW-1185">Reference proteome</keyword>
<proteinExistence type="predicted"/>
<dbReference type="CDD" id="cd02440">
    <property type="entry name" value="AdoMet_MTases"/>
    <property type="match status" value="1"/>
</dbReference>
<comment type="caution">
    <text evidence="5">The sequence shown here is derived from an EMBL/GenBank/DDBJ whole genome shotgun (WGS) entry which is preliminary data.</text>
</comment>
<evidence type="ECO:0000313" key="5">
    <source>
        <dbReference type="EMBL" id="MFD2462076.1"/>
    </source>
</evidence>
<dbReference type="PANTHER" id="PTHR43464:SF19">
    <property type="entry name" value="UBIQUINONE BIOSYNTHESIS O-METHYLTRANSFERASE, MITOCHONDRIAL"/>
    <property type="match status" value="1"/>
</dbReference>
<evidence type="ECO:0000256" key="1">
    <source>
        <dbReference type="ARBA" id="ARBA00022603"/>
    </source>
</evidence>
<accession>A0ABW5GMG8</accession>
<keyword evidence="3" id="KW-0949">S-adenosyl-L-methionine</keyword>
<evidence type="ECO:0000259" key="4">
    <source>
        <dbReference type="Pfam" id="PF13649"/>
    </source>
</evidence>
<dbReference type="RefSeq" id="WP_345391499.1">
    <property type="nucleotide sequence ID" value="NZ_BAABHG010000004.1"/>
</dbReference>
<dbReference type="EC" id="2.1.1.222" evidence="5"/>
<evidence type="ECO:0000256" key="3">
    <source>
        <dbReference type="ARBA" id="ARBA00022691"/>
    </source>
</evidence>
<gene>
    <name evidence="5" type="ORF">ACFSYJ_25945</name>
</gene>
<keyword evidence="1 5" id="KW-0489">Methyltransferase</keyword>
<keyword evidence="2 5" id="KW-0808">Transferase</keyword>
<dbReference type="Proteomes" id="UP001597419">
    <property type="component" value="Unassembled WGS sequence"/>
</dbReference>
<name>A0ABW5GMG8_9PSEU</name>
<dbReference type="SUPFAM" id="SSF53335">
    <property type="entry name" value="S-adenosyl-L-methionine-dependent methyltransferases"/>
    <property type="match status" value="1"/>
</dbReference>